<gene>
    <name evidence="1" type="ORF">CRIB_1657</name>
</gene>
<evidence type="ECO:0000313" key="1">
    <source>
        <dbReference type="EMBL" id="CED94264.1"/>
    </source>
</evidence>
<dbReference type="AlphaFoldDB" id="A0A1V1I4B8"/>
<dbReference type="Proteomes" id="UP000245622">
    <property type="component" value="Chromosome 1"/>
</dbReference>
<dbReference type="GeneID" id="82205689"/>
<protein>
    <submittedName>
        <fullName evidence="1">Uncharacterized protein</fullName>
    </submittedName>
</protein>
<name>A0A1V1I4B8_9FIRM</name>
<keyword evidence="2" id="KW-1185">Reference proteome</keyword>
<reference evidence="1 2" key="1">
    <citation type="submission" date="2014-04" db="EMBL/GenBank/DDBJ databases">
        <authorList>
            <person name="Hornung B.V."/>
        </authorList>
    </citation>
    <scope>NUCLEOTIDE SEQUENCE [LARGE SCALE GENOMIC DNA]</scope>
    <source>
        <strain evidence="1 2">CRIB</strain>
    </source>
</reference>
<evidence type="ECO:0000313" key="2">
    <source>
        <dbReference type="Proteomes" id="UP000245622"/>
    </source>
</evidence>
<accession>A0A1V1I4B8</accession>
<dbReference type="RefSeq" id="WP_180701798.1">
    <property type="nucleotide sequence ID" value="NZ_LN555523.1"/>
</dbReference>
<sequence>MDHLNCKIINSKPIIDKKILIYRDSYHSAMSWMISDIFREVEVVDQRQINKINLTSAQVVENTDGDIVLFIFNDLSFKDMINQLDSDAKIKLDYIKEIDRRRV</sequence>
<proteinExistence type="predicted"/>
<organism evidence="1 2">
    <name type="scientific">Romboutsia ilealis</name>
    <dbReference type="NCBI Taxonomy" id="1115758"/>
    <lineage>
        <taxon>Bacteria</taxon>
        <taxon>Bacillati</taxon>
        <taxon>Bacillota</taxon>
        <taxon>Clostridia</taxon>
        <taxon>Peptostreptococcales</taxon>
        <taxon>Peptostreptococcaceae</taxon>
        <taxon>Romboutsia</taxon>
    </lineage>
</organism>
<dbReference type="KEGG" id="ril:CRIB_1657"/>
<dbReference type="EMBL" id="LN555523">
    <property type="protein sequence ID" value="CED94264.1"/>
    <property type="molecule type" value="Genomic_DNA"/>
</dbReference>